<dbReference type="AlphaFoldDB" id="A0A6J4TE46"/>
<feature type="region of interest" description="Disordered" evidence="1">
    <location>
        <begin position="1"/>
        <end position="39"/>
    </location>
</feature>
<proteinExistence type="predicted"/>
<accession>A0A6J4TE46</accession>
<evidence type="ECO:0000256" key="1">
    <source>
        <dbReference type="SAM" id="MobiDB-lite"/>
    </source>
</evidence>
<reference evidence="2" key="1">
    <citation type="submission" date="2020-02" db="EMBL/GenBank/DDBJ databases">
        <authorList>
            <person name="Meier V. D."/>
        </authorList>
    </citation>
    <scope>NUCLEOTIDE SEQUENCE</scope>
    <source>
        <strain evidence="2">AVDCRST_MAG39</strain>
    </source>
</reference>
<gene>
    <name evidence="2" type="ORF">AVDCRST_MAG39-2599</name>
</gene>
<feature type="non-terminal residue" evidence="2">
    <location>
        <position position="159"/>
    </location>
</feature>
<feature type="non-terminal residue" evidence="2">
    <location>
        <position position="1"/>
    </location>
</feature>
<evidence type="ECO:0000313" key="2">
    <source>
        <dbReference type="EMBL" id="CAA9520307.1"/>
    </source>
</evidence>
<sequence length="159" mass="17012">VRLRRRRRDLGHHGQGPQFDVHHGRGGRTPQPAHGGLPRARRARDLLRVPHRSQGARDRGRLAGQPVLFRQQQQHLGVCLRPRAGEPGPHQAPRTVEQLGGSLSAAGPGRAGRCADHRHACQRQDLGLGLVQAGPGRQDAGRLRAAGAAQGHGGRNGAV</sequence>
<feature type="compositionally biased region" description="Basic residues" evidence="1">
    <location>
        <begin position="1"/>
        <end position="10"/>
    </location>
</feature>
<name>A0A6J4TE46_9SPHN</name>
<dbReference type="EMBL" id="CADCVW010000104">
    <property type="protein sequence ID" value="CAA9520307.1"/>
    <property type="molecule type" value="Genomic_DNA"/>
</dbReference>
<protein>
    <submittedName>
        <fullName evidence="2">Uncharacterized protein</fullName>
    </submittedName>
</protein>
<organism evidence="2">
    <name type="scientific">uncultured Sphingomonadaceae bacterium</name>
    <dbReference type="NCBI Taxonomy" id="169976"/>
    <lineage>
        <taxon>Bacteria</taxon>
        <taxon>Pseudomonadati</taxon>
        <taxon>Pseudomonadota</taxon>
        <taxon>Alphaproteobacteria</taxon>
        <taxon>Sphingomonadales</taxon>
        <taxon>Sphingomonadaceae</taxon>
        <taxon>environmental samples</taxon>
    </lineage>
</organism>